<evidence type="ECO:0008006" key="4">
    <source>
        <dbReference type="Google" id="ProtNLM"/>
    </source>
</evidence>
<dbReference type="FunCoup" id="F0ZTZ1">
    <property type="interactions" value="25"/>
</dbReference>
<sequence length="521" mass="57945">MKIKNYLLLVLYLVTIVHSDNIFIFDTTNDHNPDFDMDAIPDGAIYQGFDVTENYYDDLSPHNLLYSFGNQPLISQFGGSHIIVNSDTTFDLWTYLNCPNVSFNVLPYLLGSYPPDQFFPFDGRGFGNEGDNHNYKWCIWFRYEKVQARFLEPGIVSIVHSDDLIVYVDNKKVVETIGITDVQYDEFLIDQPDPWNTHTLDIINCNRKRRDNFHMFEVKTTVVLKCVYFDQCGICDGNNDCACKMGYNCFEDENSCIADYCYDEFNCEPRDFNCSETYPDVCKNQFCTTGLGCESFPVDCNDNNPCTSDSCSSSVGCINQDIPNCARCSDTNSCVTIDPCIPVECHAENPDVCVMTPINCSTSDPCLLGHCENGVCLTVAICTDPPEPSSDSGETTEYISTTLASTIYSTIISTITSTLQTTIYTSNPSTIATTSVTTTDSALPTITGSSISSTVISSIISSTLSASSTTSSSITSEPIISTKCDHDSCLKGYKCIQLKHSFTCVSKHFYDKCEVNRLPLY</sequence>
<dbReference type="PANTHER" id="PTHR31137">
    <property type="entry name" value="PROTEIN PSIB-RELATED-RELATED"/>
    <property type="match status" value="1"/>
</dbReference>
<dbReference type="OrthoDB" id="23090at2759"/>
<gene>
    <name evidence="2" type="ORF">DICPUDRAFT_98839</name>
</gene>
<dbReference type="OMA" id="NCTHINP"/>
<dbReference type="GO" id="GO:0005576">
    <property type="term" value="C:extracellular region"/>
    <property type="evidence" value="ECO:0000318"/>
    <property type="project" value="GO_Central"/>
</dbReference>
<feature type="chain" id="PRO_5003262772" description="PA14 domain-containing protein" evidence="1">
    <location>
        <begin position="20"/>
        <end position="521"/>
    </location>
</feature>
<dbReference type="RefSeq" id="XP_003290892.1">
    <property type="nucleotide sequence ID" value="XM_003290844.1"/>
</dbReference>
<dbReference type="Proteomes" id="UP000001064">
    <property type="component" value="Unassembled WGS sequence"/>
</dbReference>
<dbReference type="eggNOG" id="ENOG502QUJ0">
    <property type="taxonomic scope" value="Eukaryota"/>
</dbReference>
<feature type="signal peptide" evidence="1">
    <location>
        <begin position="1"/>
        <end position="19"/>
    </location>
</feature>
<evidence type="ECO:0000313" key="3">
    <source>
        <dbReference type="Proteomes" id="UP000001064"/>
    </source>
</evidence>
<evidence type="ECO:0000313" key="2">
    <source>
        <dbReference type="EMBL" id="EGC32601.1"/>
    </source>
</evidence>
<dbReference type="InParanoid" id="F0ZTZ1"/>
<keyword evidence="3" id="KW-1185">Reference proteome</keyword>
<organism evidence="2 3">
    <name type="scientific">Dictyostelium purpureum</name>
    <name type="common">Slime mold</name>
    <dbReference type="NCBI Taxonomy" id="5786"/>
    <lineage>
        <taxon>Eukaryota</taxon>
        <taxon>Amoebozoa</taxon>
        <taxon>Evosea</taxon>
        <taxon>Eumycetozoa</taxon>
        <taxon>Dictyostelia</taxon>
        <taxon>Dictyosteliales</taxon>
        <taxon>Dictyosteliaceae</taxon>
        <taxon>Dictyostelium</taxon>
    </lineage>
</organism>
<accession>F0ZTZ1</accession>
<protein>
    <recommendedName>
        <fullName evidence="4">PA14 domain-containing protein</fullName>
    </recommendedName>
</protein>
<evidence type="ECO:0000256" key="1">
    <source>
        <dbReference type="SAM" id="SignalP"/>
    </source>
</evidence>
<dbReference type="VEuPathDB" id="AmoebaDB:DICPUDRAFT_98839"/>
<dbReference type="AlphaFoldDB" id="F0ZTZ1"/>
<dbReference type="EMBL" id="GL871185">
    <property type="protein sequence ID" value="EGC32601.1"/>
    <property type="molecule type" value="Genomic_DNA"/>
</dbReference>
<proteinExistence type="predicted"/>
<dbReference type="PANTHER" id="PTHR31137:SF4">
    <property type="entry name" value="PA14 DOMAIN-CONTAINING PROTEIN"/>
    <property type="match status" value="1"/>
</dbReference>
<keyword evidence="1" id="KW-0732">Signal</keyword>
<dbReference type="InterPro" id="IPR051154">
    <property type="entry name" value="Prespore-cell_inducing_factor"/>
</dbReference>
<name>F0ZTZ1_DICPU</name>
<reference evidence="3" key="1">
    <citation type="journal article" date="2011" name="Genome Biol.">
        <title>Comparative genomics of the social amoebae Dictyostelium discoideum and Dictyostelium purpureum.</title>
        <authorList>
            <consortium name="US DOE Joint Genome Institute (JGI-PGF)"/>
            <person name="Sucgang R."/>
            <person name="Kuo A."/>
            <person name="Tian X."/>
            <person name="Salerno W."/>
            <person name="Parikh A."/>
            <person name="Feasley C.L."/>
            <person name="Dalin E."/>
            <person name="Tu H."/>
            <person name="Huang E."/>
            <person name="Barry K."/>
            <person name="Lindquist E."/>
            <person name="Shapiro H."/>
            <person name="Bruce D."/>
            <person name="Schmutz J."/>
            <person name="Salamov A."/>
            <person name="Fey P."/>
            <person name="Gaudet P."/>
            <person name="Anjard C."/>
            <person name="Babu M.M."/>
            <person name="Basu S."/>
            <person name="Bushmanova Y."/>
            <person name="van der Wel H."/>
            <person name="Katoh-Kurasawa M."/>
            <person name="Dinh C."/>
            <person name="Coutinho P.M."/>
            <person name="Saito T."/>
            <person name="Elias M."/>
            <person name="Schaap P."/>
            <person name="Kay R.R."/>
            <person name="Henrissat B."/>
            <person name="Eichinger L."/>
            <person name="Rivero F."/>
            <person name="Putnam N.H."/>
            <person name="West C.M."/>
            <person name="Loomis W.F."/>
            <person name="Chisholm R.L."/>
            <person name="Shaulsky G."/>
            <person name="Strassmann J.E."/>
            <person name="Queller D.C."/>
            <person name="Kuspa A."/>
            <person name="Grigoriev I.V."/>
        </authorList>
    </citation>
    <scope>NUCLEOTIDE SEQUENCE [LARGE SCALE GENOMIC DNA]</scope>
    <source>
        <strain evidence="3">QSDP1</strain>
    </source>
</reference>
<dbReference type="STRING" id="5786.F0ZTZ1"/>
<dbReference type="KEGG" id="dpp:DICPUDRAFT_98839"/>
<dbReference type="GeneID" id="10508654"/>